<feature type="non-terminal residue" evidence="1">
    <location>
        <position position="122"/>
    </location>
</feature>
<evidence type="ECO:0000313" key="1">
    <source>
        <dbReference type="EMBL" id="KAG5599658.1"/>
    </source>
</evidence>
<organism evidence="1 2">
    <name type="scientific">Solanum commersonii</name>
    <name type="common">Commerson's wild potato</name>
    <name type="synonym">Commerson's nightshade</name>
    <dbReference type="NCBI Taxonomy" id="4109"/>
    <lineage>
        <taxon>Eukaryota</taxon>
        <taxon>Viridiplantae</taxon>
        <taxon>Streptophyta</taxon>
        <taxon>Embryophyta</taxon>
        <taxon>Tracheophyta</taxon>
        <taxon>Spermatophyta</taxon>
        <taxon>Magnoliopsida</taxon>
        <taxon>eudicotyledons</taxon>
        <taxon>Gunneridae</taxon>
        <taxon>Pentapetalae</taxon>
        <taxon>asterids</taxon>
        <taxon>lamiids</taxon>
        <taxon>Solanales</taxon>
        <taxon>Solanaceae</taxon>
        <taxon>Solanoideae</taxon>
        <taxon>Solaneae</taxon>
        <taxon>Solanum</taxon>
    </lineage>
</organism>
<sequence>MSTLVDIVEIQSWTHLFMTKSPILYDEQVREFYYTMELTEDGSLNTLIQLKHELEELIVFVIKNDAEITLLKPQLAKAHIEGPSTTEVQELRMKNASRLAQNVDLQMKLIKAHDTANDRLTL</sequence>
<keyword evidence="2" id="KW-1185">Reference proteome</keyword>
<name>A0A9J5YH83_SOLCO</name>
<protein>
    <submittedName>
        <fullName evidence="1">Uncharacterized protein</fullName>
    </submittedName>
</protein>
<accession>A0A9J5YH83</accession>
<dbReference type="Proteomes" id="UP000824120">
    <property type="component" value="Chromosome 6"/>
</dbReference>
<evidence type="ECO:0000313" key="2">
    <source>
        <dbReference type="Proteomes" id="UP000824120"/>
    </source>
</evidence>
<gene>
    <name evidence="1" type="ORF">H5410_031028</name>
</gene>
<dbReference type="EMBL" id="JACXVP010000006">
    <property type="protein sequence ID" value="KAG5599658.1"/>
    <property type="molecule type" value="Genomic_DNA"/>
</dbReference>
<comment type="caution">
    <text evidence="1">The sequence shown here is derived from an EMBL/GenBank/DDBJ whole genome shotgun (WGS) entry which is preliminary data.</text>
</comment>
<dbReference type="AlphaFoldDB" id="A0A9J5YH83"/>
<reference evidence="1 2" key="1">
    <citation type="submission" date="2020-09" db="EMBL/GenBank/DDBJ databases">
        <title>De no assembly of potato wild relative species, Solanum commersonii.</title>
        <authorList>
            <person name="Cho K."/>
        </authorList>
    </citation>
    <scope>NUCLEOTIDE SEQUENCE [LARGE SCALE GENOMIC DNA]</scope>
    <source>
        <strain evidence="1">LZ3.2</strain>
        <tissue evidence="1">Leaf</tissue>
    </source>
</reference>
<proteinExistence type="predicted"/>